<dbReference type="InterPro" id="IPR001087">
    <property type="entry name" value="GDSL"/>
</dbReference>
<feature type="chain" id="PRO_5002061027" evidence="3">
    <location>
        <begin position="21"/>
        <end position="176"/>
    </location>
</feature>
<protein>
    <submittedName>
        <fullName evidence="4">Uncharacterized protein</fullName>
    </submittedName>
</protein>
<dbReference type="AlphaFoldDB" id="A0A0A9D0N2"/>
<proteinExistence type="inferred from homology"/>
<dbReference type="InterPro" id="IPR036514">
    <property type="entry name" value="SGNH_hydro_sf"/>
</dbReference>
<dbReference type="EMBL" id="GBRH01216479">
    <property type="protein sequence ID" value="JAD81416.1"/>
    <property type="molecule type" value="Transcribed_RNA"/>
</dbReference>
<dbReference type="PANTHER" id="PTHR22835">
    <property type="entry name" value="ZINC FINGER FYVE DOMAIN CONTAINING PROTEIN"/>
    <property type="match status" value="1"/>
</dbReference>
<feature type="signal peptide" evidence="3">
    <location>
        <begin position="1"/>
        <end position="20"/>
    </location>
</feature>
<name>A0A0A9D0N2_ARUDO</name>
<sequence>MRFLALLIVALLCLGDRAAASTDFNYPAVFNFGDSNSDTGGRVAAGFESILPPYGSTFFGTPSGRFCDGRLIVDFLMESMSMPLLNAYLDSVGEPNFRTGVTFAQAGCSITPANPTSVSPFSFGLQIKQFFAFKDKVTKLLSKGDMYMWYIPQADYFSQGLYMFDIGQNDLAGEFY</sequence>
<comment type="similarity">
    <text evidence="1">Belongs to the 'GDSL' lipolytic enzyme family.</text>
</comment>
<organism evidence="4">
    <name type="scientific">Arundo donax</name>
    <name type="common">Giant reed</name>
    <name type="synonym">Donax arundinaceus</name>
    <dbReference type="NCBI Taxonomy" id="35708"/>
    <lineage>
        <taxon>Eukaryota</taxon>
        <taxon>Viridiplantae</taxon>
        <taxon>Streptophyta</taxon>
        <taxon>Embryophyta</taxon>
        <taxon>Tracheophyta</taxon>
        <taxon>Spermatophyta</taxon>
        <taxon>Magnoliopsida</taxon>
        <taxon>Liliopsida</taxon>
        <taxon>Poales</taxon>
        <taxon>Poaceae</taxon>
        <taxon>PACMAD clade</taxon>
        <taxon>Arundinoideae</taxon>
        <taxon>Arundineae</taxon>
        <taxon>Arundo</taxon>
    </lineage>
</organism>
<keyword evidence="3" id="KW-0732">Signal</keyword>
<evidence type="ECO:0000256" key="1">
    <source>
        <dbReference type="ARBA" id="ARBA00008668"/>
    </source>
</evidence>
<evidence type="ECO:0000256" key="2">
    <source>
        <dbReference type="ARBA" id="ARBA00023180"/>
    </source>
</evidence>
<keyword evidence="2" id="KW-0325">Glycoprotein</keyword>
<dbReference type="PANTHER" id="PTHR22835:SF536">
    <property type="entry name" value="OS05G0401000 PROTEIN"/>
    <property type="match status" value="1"/>
</dbReference>
<evidence type="ECO:0000256" key="3">
    <source>
        <dbReference type="SAM" id="SignalP"/>
    </source>
</evidence>
<accession>A0A0A9D0N2</accession>
<reference evidence="4" key="1">
    <citation type="submission" date="2014-09" db="EMBL/GenBank/DDBJ databases">
        <authorList>
            <person name="Magalhaes I.L.F."/>
            <person name="Oliveira U."/>
            <person name="Santos F.R."/>
            <person name="Vidigal T.H.D.A."/>
            <person name="Brescovit A.D."/>
            <person name="Santos A.J."/>
        </authorList>
    </citation>
    <scope>NUCLEOTIDE SEQUENCE</scope>
    <source>
        <tissue evidence="4">Shoot tissue taken approximately 20 cm above the soil surface</tissue>
    </source>
</reference>
<reference evidence="4" key="2">
    <citation type="journal article" date="2015" name="Data Brief">
        <title>Shoot transcriptome of the giant reed, Arundo donax.</title>
        <authorList>
            <person name="Barrero R.A."/>
            <person name="Guerrero F.D."/>
            <person name="Moolhuijzen P."/>
            <person name="Goolsby J.A."/>
            <person name="Tidwell J."/>
            <person name="Bellgard S.E."/>
            <person name="Bellgard M.I."/>
        </authorList>
    </citation>
    <scope>NUCLEOTIDE SEQUENCE</scope>
    <source>
        <tissue evidence="4">Shoot tissue taken approximately 20 cm above the soil surface</tissue>
    </source>
</reference>
<dbReference type="Pfam" id="PF00657">
    <property type="entry name" value="Lipase_GDSL"/>
    <property type="match status" value="1"/>
</dbReference>
<dbReference type="GO" id="GO:0016788">
    <property type="term" value="F:hydrolase activity, acting on ester bonds"/>
    <property type="evidence" value="ECO:0007669"/>
    <property type="project" value="InterPro"/>
</dbReference>
<dbReference type="Gene3D" id="3.40.50.1110">
    <property type="entry name" value="SGNH hydrolase"/>
    <property type="match status" value="1"/>
</dbReference>
<evidence type="ECO:0000313" key="4">
    <source>
        <dbReference type="EMBL" id="JAD81416.1"/>
    </source>
</evidence>